<reference evidence="3" key="1">
    <citation type="journal article" date="2020" name="Stud. Mycol.">
        <title>101 Dothideomycetes genomes: a test case for predicting lifestyles and emergence of pathogens.</title>
        <authorList>
            <person name="Haridas S."/>
            <person name="Albert R."/>
            <person name="Binder M."/>
            <person name="Bloem J."/>
            <person name="Labutti K."/>
            <person name="Salamov A."/>
            <person name="Andreopoulos B."/>
            <person name="Baker S."/>
            <person name="Barry K."/>
            <person name="Bills G."/>
            <person name="Bluhm B."/>
            <person name="Cannon C."/>
            <person name="Castanera R."/>
            <person name="Culley D."/>
            <person name="Daum C."/>
            <person name="Ezra D."/>
            <person name="Gonzalez J."/>
            <person name="Henrissat B."/>
            <person name="Kuo A."/>
            <person name="Liang C."/>
            <person name="Lipzen A."/>
            <person name="Lutzoni F."/>
            <person name="Magnuson J."/>
            <person name="Mondo S."/>
            <person name="Nolan M."/>
            <person name="Ohm R."/>
            <person name="Pangilinan J."/>
            <person name="Park H.-J."/>
            <person name="Ramirez L."/>
            <person name="Alfaro M."/>
            <person name="Sun H."/>
            <person name="Tritt A."/>
            <person name="Yoshinaga Y."/>
            <person name="Zwiers L.-H."/>
            <person name="Turgeon B."/>
            <person name="Goodwin S."/>
            <person name="Spatafora J."/>
            <person name="Crous P."/>
            <person name="Grigoriev I."/>
        </authorList>
    </citation>
    <scope>NUCLEOTIDE SEQUENCE</scope>
    <source>
        <strain evidence="3">CBS 122681</strain>
    </source>
</reference>
<protein>
    <recommendedName>
        <fullName evidence="2">RING-type domain-containing protein</fullName>
    </recommendedName>
</protein>
<dbReference type="Gene3D" id="3.30.40.10">
    <property type="entry name" value="Zinc/RING finger domain, C3HC4 (zinc finger)"/>
    <property type="match status" value="1"/>
</dbReference>
<gene>
    <name evidence="3" type="ORF">K491DRAFT_711581</name>
</gene>
<dbReference type="EMBL" id="MU004298">
    <property type="protein sequence ID" value="KAF2660681.1"/>
    <property type="molecule type" value="Genomic_DNA"/>
</dbReference>
<dbReference type="AlphaFoldDB" id="A0A6A6TMY6"/>
<dbReference type="InterPro" id="IPR001841">
    <property type="entry name" value="Znf_RING"/>
</dbReference>
<dbReference type="InterPro" id="IPR039903">
    <property type="entry name" value="Zswim2"/>
</dbReference>
<keyword evidence="1" id="KW-0863">Zinc-finger</keyword>
<dbReference type="PANTHER" id="PTHR21540:SF0">
    <property type="entry name" value="PHD FAMILY PROTEIN"/>
    <property type="match status" value="1"/>
</dbReference>
<dbReference type="GO" id="GO:0008270">
    <property type="term" value="F:zinc ion binding"/>
    <property type="evidence" value="ECO:0007669"/>
    <property type="project" value="UniProtKB-KW"/>
</dbReference>
<organism evidence="3 4">
    <name type="scientific">Lophiostoma macrostomum CBS 122681</name>
    <dbReference type="NCBI Taxonomy" id="1314788"/>
    <lineage>
        <taxon>Eukaryota</taxon>
        <taxon>Fungi</taxon>
        <taxon>Dikarya</taxon>
        <taxon>Ascomycota</taxon>
        <taxon>Pezizomycotina</taxon>
        <taxon>Dothideomycetes</taxon>
        <taxon>Pleosporomycetidae</taxon>
        <taxon>Pleosporales</taxon>
        <taxon>Lophiostomataceae</taxon>
        <taxon>Lophiostoma</taxon>
    </lineage>
</organism>
<keyword evidence="1" id="KW-0862">Zinc</keyword>
<dbReference type="Pfam" id="PF13639">
    <property type="entry name" value="zf-RING_2"/>
    <property type="match status" value="1"/>
</dbReference>
<dbReference type="PANTHER" id="PTHR21540">
    <property type="entry name" value="RING FINGER AND SWIM DOMAIN-CONTAINING PROTEIN 2"/>
    <property type="match status" value="1"/>
</dbReference>
<keyword evidence="4" id="KW-1185">Reference proteome</keyword>
<accession>A0A6A6TMY6</accession>
<dbReference type="InterPro" id="IPR013083">
    <property type="entry name" value="Znf_RING/FYVE/PHD"/>
</dbReference>
<name>A0A6A6TMY6_9PLEO</name>
<dbReference type="SUPFAM" id="SSF57850">
    <property type="entry name" value="RING/U-box"/>
    <property type="match status" value="1"/>
</dbReference>
<dbReference type="GO" id="GO:0061630">
    <property type="term" value="F:ubiquitin protein ligase activity"/>
    <property type="evidence" value="ECO:0007669"/>
    <property type="project" value="InterPro"/>
</dbReference>
<feature type="domain" description="RING-type" evidence="2">
    <location>
        <begin position="52"/>
        <end position="98"/>
    </location>
</feature>
<keyword evidence="1" id="KW-0479">Metal-binding</keyword>
<dbReference type="OrthoDB" id="2122982at2759"/>
<dbReference type="PROSITE" id="PS50089">
    <property type="entry name" value="ZF_RING_2"/>
    <property type="match status" value="1"/>
</dbReference>
<dbReference type="Proteomes" id="UP000799324">
    <property type="component" value="Unassembled WGS sequence"/>
</dbReference>
<proteinExistence type="predicted"/>
<evidence type="ECO:0000313" key="3">
    <source>
        <dbReference type="EMBL" id="KAF2660681.1"/>
    </source>
</evidence>
<evidence type="ECO:0000313" key="4">
    <source>
        <dbReference type="Proteomes" id="UP000799324"/>
    </source>
</evidence>
<sequence length="324" mass="37693">MPTPAFTGLAGPSVHIQIGKHTFTIHEDVLCAKSKAFRERLQHNRKDIPPDCPICHSSIIPEIERIVYCRAPHGCGQNMHAHCVEKWLATGTTCPYCRTEWEQEQDLKHFIIEPHKRHKLPSTWVIDGVQLQKLSLEDVMGVWFYYAYTGTFMLDEGYYEHKDRRGVRIEWICYLFRLFILADILRDAGFKTKILSLCLKLDWESHMTRLFITDWIYRHAHLPKDNDLRTFVVDMITTTYESPDANAEELESIIRKSPWLSEFVADVAIVWLKKDWPPLYMDEQRWLDVYEADDPAVGFKIRAIEPVADVRPQEAQAAPAPGEP</sequence>
<evidence type="ECO:0000256" key="1">
    <source>
        <dbReference type="PROSITE-ProRule" id="PRU00175"/>
    </source>
</evidence>
<evidence type="ECO:0000259" key="2">
    <source>
        <dbReference type="PROSITE" id="PS50089"/>
    </source>
</evidence>